<dbReference type="PANTHER" id="PTHR10105">
    <property type="entry name" value="SELENOPROTEIN P"/>
    <property type="match status" value="1"/>
</dbReference>
<comment type="caution">
    <text evidence="8">The sequence shown here is derived from an EMBL/GenBank/DDBJ whole genome shotgun (WGS) entry which is preliminary data.</text>
</comment>
<dbReference type="GO" id="GO:0008430">
    <property type="term" value="F:selenium binding"/>
    <property type="evidence" value="ECO:0007669"/>
    <property type="project" value="InterPro"/>
</dbReference>
<feature type="compositionally biased region" description="Basic residues" evidence="6">
    <location>
        <begin position="237"/>
        <end position="250"/>
    </location>
</feature>
<dbReference type="InterPro" id="IPR037941">
    <property type="entry name" value="SeP"/>
</dbReference>
<sequence length="314" mass="34554">MSVFNPFVSDCTISRPKPREGVRECTHFNCGWSLRTGAMWAGLGLVLALCLLPGGGAETEAGATRCKSAPPWSIREVEPMKEALGQASRMDDLRLKLQKQGLVNVTYMVVNHQGEAAQRLHGLLRQKLSENIALHQQRPHQVDVWQTLAGDKDDFLVYDRCGRLTYHIALPYSILSTPYVEEAIRKTYCNSICGSCQYESLEQQAACNRTVEPEVAVVEGDAGSPPESEGAHGHGHDHGHHHHHHTHSGRHGSEERRGKGGSHGQHQHDPEQDGYAQSGLQAQAQAEAQVVHDFQQPIGGDLGQVRQMEARGQP</sequence>
<feature type="domain" description="Selenoprotein P N-terminal" evidence="7">
    <location>
        <begin position="63"/>
        <end position="270"/>
    </location>
</feature>
<accession>A0AAD7T418</accession>
<dbReference type="GO" id="GO:0001887">
    <property type="term" value="P:selenium compound metabolic process"/>
    <property type="evidence" value="ECO:0007669"/>
    <property type="project" value="TreeGrafter"/>
</dbReference>
<evidence type="ECO:0000256" key="1">
    <source>
        <dbReference type="ARBA" id="ARBA00004613"/>
    </source>
</evidence>
<evidence type="ECO:0000256" key="2">
    <source>
        <dbReference type="ARBA" id="ARBA00022525"/>
    </source>
</evidence>
<evidence type="ECO:0000313" key="9">
    <source>
        <dbReference type="Proteomes" id="UP001221898"/>
    </source>
</evidence>
<evidence type="ECO:0000256" key="5">
    <source>
        <dbReference type="ARBA" id="ARBA00023180"/>
    </source>
</evidence>
<evidence type="ECO:0000256" key="4">
    <source>
        <dbReference type="ARBA" id="ARBA00022933"/>
    </source>
</evidence>
<proteinExistence type="predicted"/>
<comment type="subcellular location">
    <subcellularLocation>
        <location evidence="1">Secreted</location>
    </subcellularLocation>
</comment>
<dbReference type="Proteomes" id="UP001221898">
    <property type="component" value="Unassembled WGS sequence"/>
</dbReference>
<gene>
    <name evidence="8" type="ORF">AAFF_G00066150</name>
</gene>
<dbReference type="InterPro" id="IPR007671">
    <property type="entry name" value="Selenoprotein-P_N"/>
</dbReference>
<name>A0AAD7T418_9TELE</name>
<reference evidence="8" key="1">
    <citation type="journal article" date="2023" name="Science">
        <title>Genome structures resolve the early diversification of teleost fishes.</title>
        <authorList>
            <person name="Parey E."/>
            <person name="Louis A."/>
            <person name="Montfort J."/>
            <person name="Bouchez O."/>
            <person name="Roques C."/>
            <person name="Iampietro C."/>
            <person name="Lluch J."/>
            <person name="Castinel A."/>
            <person name="Donnadieu C."/>
            <person name="Desvignes T."/>
            <person name="Floi Bucao C."/>
            <person name="Jouanno E."/>
            <person name="Wen M."/>
            <person name="Mejri S."/>
            <person name="Dirks R."/>
            <person name="Jansen H."/>
            <person name="Henkel C."/>
            <person name="Chen W.J."/>
            <person name="Zahm M."/>
            <person name="Cabau C."/>
            <person name="Klopp C."/>
            <person name="Thompson A.W."/>
            <person name="Robinson-Rechavi M."/>
            <person name="Braasch I."/>
            <person name="Lecointre G."/>
            <person name="Bobe J."/>
            <person name="Postlethwait J.H."/>
            <person name="Berthelot C."/>
            <person name="Roest Crollius H."/>
            <person name="Guiguen Y."/>
        </authorList>
    </citation>
    <scope>NUCLEOTIDE SEQUENCE</scope>
    <source>
        <strain evidence="8">NC1722</strain>
    </source>
</reference>
<keyword evidence="9" id="KW-1185">Reference proteome</keyword>
<dbReference type="Pfam" id="PF04592">
    <property type="entry name" value="SelP_N"/>
    <property type="match status" value="1"/>
</dbReference>
<dbReference type="AlphaFoldDB" id="A0AAD7T418"/>
<keyword evidence="3" id="KW-0732">Signal</keyword>
<evidence type="ECO:0000256" key="3">
    <source>
        <dbReference type="ARBA" id="ARBA00022729"/>
    </source>
</evidence>
<dbReference type="EMBL" id="JAINUG010000014">
    <property type="protein sequence ID" value="KAJ8414017.1"/>
    <property type="molecule type" value="Genomic_DNA"/>
</dbReference>
<organism evidence="8 9">
    <name type="scientific">Aldrovandia affinis</name>
    <dbReference type="NCBI Taxonomy" id="143900"/>
    <lineage>
        <taxon>Eukaryota</taxon>
        <taxon>Metazoa</taxon>
        <taxon>Chordata</taxon>
        <taxon>Craniata</taxon>
        <taxon>Vertebrata</taxon>
        <taxon>Euteleostomi</taxon>
        <taxon>Actinopterygii</taxon>
        <taxon>Neopterygii</taxon>
        <taxon>Teleostei</taxon>
        <taxon>Notacanthiformes</taxon>
        <taxon>Halosauridae</taxon>
        <taxon>Aldrovandia</taxon>
    </lineage>
</organism>
<evidence type="ECO:0000313" key="8">
    <source>
        <dbReference type="EMBL" id="KAJ8414017.1"/>
    </source>
</evidence>
<dbReference type="GO" id="GO:0005576">
    <property type="term" value="C:extracellular region"/>
    <property type="evidence" value="ECO:0007669"/>
    <property type="project" value="UniProtKB-SubCell"/>
</dbReference>
<evidence type="ECO:0000259" key="7">
    <source>
        <dbReference type="Pfam" id="PF04592"/>
    </source>
</evidence>
<keyword evidence="5" id="KW-0325">Glycoprotein</keyword>
<keyword evidence="2" id="KW-0964">Secreted</keyword>
<feature type="compositionally biased region" description="Low complexity" evidence="6">
    <location>
        <begin position="276"/>
        <end position="289"/>
    </location>
</feature>
<evidence type="ECO:0000256" key="6">
    <source>
        <dbReference type="SAM" id="MobiDB-lite"/>
    </source>
</evidence>
<feature type="region of interest" description="Disordered" evidence="6">
    <location>
        <begin position="219"/>
        <end position="314"/>
    </location>
</feature>
<dbReference type="PANTHER" id="PTHR10105:SF3">
    <property type="entry name" value="SELENOPROTEIN P"/>
    <property type="match status" value="1"/>
</dbReference>
<keyword evidence="4" id="KW-0712">Selenocysteine</keyword>
<protein>
    <recommendedName>
        <fullName evidence="7">Selenoprotein P N-terminal domain-containing protein</fullName>
    </recommendedName>
</protein>